<evidence type="ECO:0000313" key="2">
    <source>
        <dbReference type="Proteomes" id="UP001178461"/>
    </source>
</evidence>
<dbReference type="AlphaFoldDB" id="A0AA35KWR2"/>
<proteinExistence type="predicted"/>
<protein>
    <submittedName>
        <fullName evidence="1">Uncharacterized protein</fullName>
    </submittedName>
</protein>
<reference evidence="1" key="1">
    <citation type="submission" date="2022-12" db="EMBL/GenBank/DDBJ databases">
        <authorList>
            <person name="Alioto T."/>
            <person name="Alioto T."/>
            <person name="Gomez Garrido J."/>
        </authorList>
    </citation>
    <scope>NUCLEOTIDE SEQUENCE</scope>
</reference>
<keyword evidence="2" id="KW-1185">Reference proteome</keyword>
<accession>A0AA35KWR2</accession>
<dbReference type="Proteomes" id="UP001178461">
    <property type="component" value="Chromosome 9"/>
</dbReference>
<sequence>MMYFATQCAMQRNTSISPGTSHRWPAEAGEDAVTAYSVSCCGFCKEEAAKGCGGSFRRSSPTLRGPRKGGRQEFSKFLGAAAIQFRTRLAPLLLRAWLCITFPYSPPLNANFEPQEGLPEKVAASPHFHP</sequence>
<evidence type="ECO:0000313" key="1">
    <source>
        <dbReference type="EMBL" id="CAI5784758.1"/>
    </source>
</evidence>
<dbReference type="EMBL" id="OX395134">
    <property type="protein sequence ID" value="CAI5784758.1"/>
    <property type="molecule type" value="Genomic_DNA"/>
</dbReference>
<organism evidence="1 2">
    <name type="scientific">Podarcis lilfordi</name>
    <name type="common">Lilford's wall lizard</name>
    <dbReference type="NCBI Taxonomy" id="74358"/>
    <lineage>
        <taxon>Eukaryota</taxon>
        <taxon>Metazoa</taxon>
        <taxon>Chordata</taxon>
        <taxon>Craniata</taxon>
        <taxon>Vertebrata</taxon>
        <taxon>Euteleostomi</taxon>
        <taxon>Lepidosauria</taxon>
        <taxon>Squamata</taxon>
        <taxon>Bifurcata</taxon>
        <taxon>Unidentata</taxon>
        <taxon>Episquamata</taxon>
        <taxon>Laterata</taxon>
        <taxon>Lacertibaenia</taxon>
        <taxon>Lacertidae</taxon>
        <taxon>Podarcis</taxon>
    </lineage>
</organism>
<gene>
    <name evidence="1" type="ORF">PODLI_1B000903</name>
</gene>
<name>A0AA35KWR2_9SAUR</name>